<dbReference type="PANTHER" id="PTHR10671:SF108">
    <property type="entry name" value="CLAUDIN FAMILY PROTEIN-RELATED"/>
    <property type="match status" value="1"/>
</dbReference>
<dbReference type="EMBL" id="CAUEEQ010079748">
    <property type="protein sequence ID" value="CAJ0968871.1"/>
    <property type="molecule type" value="Genomic_DNA"/>
</dbReference>
<dbReference type="Gene3D" id="1.20.140.150">
    <property type="match status" value="1"/>
</dbReference>
<evidence type="ECO:0000313" key="6">
    <source>
        <dbReference type="EMBL" id="CAJ0968871.1"/>
    </source>
</evidence>
<evidence type="ECO:0000256" key="1">
    <source>
        <dbReference type="ARBA" id="ARBA00004141"/>
    </source>
</evidence>
<evidence type="ECO:0000256" key="2">
    <source>
        <dbReference type="ARBA" id="ARBA00022692"/>
    </source>
</evidence>
<feature type="transmembrane region" description="Helical" evidence="5">
    <location>
        <begin position="96"/>
        <end position="117"/>
    </location>
</feature>
<evidence type="ECO:0000256" key="4">
    <source>
        <dbReference type="ARBA" id="ARBA00023136"/>
    </source>
</evidence>
<keyword evidence="7" id="KW-1185">Reference proteome</keyword>
<feature type="transmembrane region" description="Helical" evidence="5">
    <location>
        <begin position="69"/>
        <end position="89"/>
    </location>
</feature>
<dbReference type="Proteomes" id="UP001176940">
    <property type="component" value="Unassembled WGS sequence"/>
</dbReference>
<accession>A0ABN9MQ28</accession>
<comment type="subcellular location">
    <subcellularLocation>
        <location evidence="1">Membrane</location>
        <topology evidence="1">Multi-pass membrane protein</topology>
    </subcellularLocation>
</comment>
<keyword evidence="3 5" id="KW-1133">Transmembrane helix</keyword>
<sequence length="172" mass="18863">MAVIASTLVPMSSRITTLGFILLLTGILTDFWLVGFGSDLFHMGLWQTCTKNICTKVNGSGYINATRGFVIFSTALLIFGMIFSCLTFLKFRVGRITACLGTAVLQSLSAMFLLVGMSVYTAETSYSVLNSSCNYQWSFYLCWTANVLLIISGICHLLAHQSSPIPGYESYL</sequence>
<evidence type="ECO:0000256" key="5">
    <source>
        <dbReference type="SAM" id="Phobius"/>
    </source>
</evidence>
<dbReference type="InterPro" id="IPR004031">
    <property type="entry name" value="PMP22/EMP/MP20/Claudin"/>
</dbReference>
<gene>
    <name evidence="6" type="ORF">RIMI_LOCUS23486205</name>
</gene>
<proteinExistence type="predicted"/>
<dbReference type="PANTHER" id="PTHR10671">
    <property type="entry name" value="EPITHELIAL MEMBRANE PROTEIN-RELATED"/>
    <property type="match status" value="1"/>
</dbReference>
<dbReference type="InterPro" id="IPR050579">
    <property type="entry name" value="PMP-22/EMP/MP20-like"/>
</dbReference>
<feature type="transmembrane region" description="Helical" evidence="5">
    <location>
        <begin position="15"/>
        <end position="36"/>
    </location>
</feature>
<evidence type="ECO:0000256" key="3">
    <source>
        <dbReference type="ARBA" id="ARBA00022989"/>
    </source>
</evidence>
<name>A0ABN9MQ28_9NEOB</name>
<evidence type="ECO:0000313" key="7">
    <source>
        <dbReference type="Proteomes" id="UP001176940"/>
    </source>
</evidence>
<protein>
    <recommendedName>
        <fullName evidence="8">Lens fiber membrane intrinsic protein</fullName>
    </recommendedName>
</protein>
<dbReference type="Pfam" id="PF00822">
    <property type="entry name" value="PMP22_Claudin"/>
    <property type="match status" value="1"/>
</dbReference>
<keyword evidence="2 5" id="KW-0812">Transmembrane</keyword>
<keyword evidence="4 5" id="KW-0472">Membrane</keyword>
<comment type="caution">
    <text evidence="6">The sequence shown here is derived from an EMBL/GenBank/DDBJ whole genome shotgun (WGS) entry which is preliminary data.</text>
</comment>
<organism evidence="6 7">
    <name type="scientific">Ranitomeya imitator</name>
    <name type="common">mimic poison frog</name>
    <dbReference type="NCBI Taxonomy" id="111125"/>
    <lineage>
        <taxon>Eukaryota</taxon>
        <taxon>Metazoa</taxon>
        <taxon>Chordata</taxon>
        <taxon>Craniata</taxon>
        <taxon>Vertebrata</taxon>
        <taxon>Euteleostomi</taxon>
        <taxon>Amphibia</taxon>
        <taxon>Batrachia</taxon>
        <taxon>Anura</taxon>
        <taxon>Neobatrachia</taxon>
        <taxon>Hyloidea</taxon>
        <taxon>Dendrobatidae</taxon>
        <taxon>Dendrobatinae</taxon>
        <taxon>Ranitomeya</taxon>
    </lineage>
</organism>
<feature type="transmembrane region" description="Helical" evidence="5">
    <location>
        <begin position="137"/>
        <end position="159"/>
    </location>
</feature>
<reference evidence="6" key="1">
    <citation type="submission" date="2023-07" db="EMBL/GenBank/DDBJ databases">
        <authorList>
            <person name="Stuckert A."/>
        </authorList>
    </citation>
    <scope>NUCLEOTIDE SEQUENCE</scope>
</reference>
<evidence type="ECO:0008006" key="8">
    <source>
        <dbReference type="Google" id="ProtNLM"/>
    </source>
</evidence>